<accession>A0A1D2YVU5</accession>
<proteinExistence type="predicted"/>
<name>A0A1D2YVU5_9BACI</name>
<dbReference type="STRING" id="337097.BHF71_00855"/>
<keyword evidence="2" id="KW-1185">Reference proteome</keyword>
<evidence type="ECO:0000313" key="1">
    <source>
        <dbReference type="EMBL" id="OEF99756.1"/>
    </source>
</evidence>
<dbReference type="OrthoDB" id="2990399at2"/>
<dbReference type="RefSeq" id="WP_069656243.1">
    <property type="nucleotide sequence ID" value="NZ_MIJF01000013.1"/>
</dbReference>
<dbReference type="Proteomes" id="UP000243739">
    <property type="component" value="Unassembled WGS sequence"/>
</dbReference>
<comment type="caution">
    <text evidence="1">The sequence shown here is derived from an EMBL/GenBank/DDBJ whole genome shotgun (WGS) entry which is preliminary data.</text>
</comment>
<organism evidence="1 2">
    <name type="scientific">Vulcanibacillus modesticaldus</name>
    <dbReference type="NCBI Taxonomy" id="337097"/>
    <lineage>
        <taxon>Bacteria</taxon>
        <taxon>Bacillati</taxon>
        <taxon>Bacillota</taxon>
        <taxon>Bacilli</taxon>
        <taxon>Bacillales</taxon>
        <taxon>Bacillaceae</taxon>
        <taxon>Vulcanibacillus</taxon>
    </lineage>
</organism>
<dbReference type="AlphaFoldDB" id="A0A1D2YVU5"/>
<dbReference type="EMBL" id="MIJF01000013">
    <property type="protein sequence ID" value="OEF99756.1"/>
    <property type="molecule type" value="Genomic_DNA"/>
</dbReference>
<sequence length="135" mass="16171">MFYFYLGILTSLFLYLKVRGSHFRPKMRKKTKLHYFILVKNSQANIEWVIRWINFWSWIRGKQTRITVIDLGSEDDTLDILERLLYPKKKIDRLYSFQPNQQDLIDSLIKESNSSGEQQIIINVTNYENSTSTTR</sequence>
<evidence type="ECO:0000313" key="2">
    <source>
        <dbReference type="Proteomes" id="UP000243739"/>
    </source>
</evidence>
<protein>
    <recommendedName>
        <fullName evidence="3">Glycosyltransferase 2-like domain-containing protein</fullName>
    </recommendedName>
</protein>
<evidence type="ECO:0008006" key="3">
    <source>
        <dbReference type="Google" id="ProtNLM"/>
    </source>
</evidence>
<reference evidence="1 2" key="1">
    <citation type="submission" date="2016-09" db="EMBL/GenBank/DDBJ databases">
        <title>Draft genome sequence for the type strain of Vulcanibacillus modesticaldus BR, a strictly anaerobic, moderately thermophilic, and nitrate-reducing bacterium from deep sea-hydrothermal vents of the Mid-Atlantic Ridge.</title>
        <authorList>
            <person name="Abin C.A."/>
            <person name="Hollibaugh J.T."/>
        </authorList>
    </citation>
    <scope>NUCLEOTIDE SEQUENCE [LARGE SCALE GENOMIC DNA]</scope>
    <source>
        <strain evidence="1 2">BR</strain>
    </source>
</reference>
<gene>
    <name evidence="1" type="ORF">BHF71_00855</name>
</gene>